<dbReference type="EMBL" id="CM018032">
    <property type="protein sequence ID" value="KAA8547286.1"/>
    <property type="molecule type" value="Genomic_DNA"/>
</dbReference>
<evidence type="ECO:0000313" key="1">
    <source>
        <dbReference type="EMBL" id="KAA8547286.1"/>
    </source>
</evidence>
<evidence type="ECO:0000313" key="2">
    <source>
        <dbReference type="Proteomes" id="UP000325577"/>
    </source>
</evidence>
<dbReference type="AlphaFoldDB" id="A0A5J5BXE2"/>
<organism evidence="1 2">
    <name type="scientific">Nyssa sinensis</name>
    <dbReference type="NCBI Taxonomy" id="561372"/>
    <lineage>
        <taxon>Eukaryota</taxon>
        <taxon>Viridiplantae</taxon>
        <taxon>Streptophyta</taxon>
        <taxon>Embryophyta</taxon>
        <taxon>Tracheophyta</taxon>
        <taxon>Spermatophyta</taxon>
        <taxon>Magnoliopsida</taxon>
        <taxon>eudicotyledons</taxon>
        <taxon>Gunneridae</taxon>
        <taxon>Pentapetalae</taxon>
        <taxon>asterids</taxon>
        <taxon>Cornales</taxon>
        <taxon>Nyssaceae</taxon>
        <taxon>Nyssa</taxon>
    </lineage>
</organism>
<accession>A0A5J5BXE2</accession>
<gene>
    <name evidence="1" type="ORF">F0562_003850</name>
</gene>
<dbReference type="OrthoDB" id="1912561at2759"/>
<dbReference type="Proteomes" id="UP000325577">
    <property type="component" value="Linkage Group LG1"/>
</dbReference>
<sequence>MLVESDADLIKMFDIHSSRKINIYVDTMSSTNAILLVTSSNPNPLGTADGNEPVTVSSETIEDEGSDIDDVYGFTSKDKVAIENLGGSKFHDFIHGVNLEVHSGDGLSDFESDVGSLSPTIIPFIARAKTSEKAWLILANTYAKPSRGRIKQIKNQIKNLTKGSQSVTDFLQSVKGRANELAILRAPMDEDNLTDKILDGLGDDYKEVILCSSSP</sequence>
<reference evidence="1 2" key="1">
    <citation type="submission" date="2019-09" db="EMBL/GenBank/DDBJ databases">
        <title>A chromosome-level genome assembly of the Chinese tupelo Nyssa sinensis.</title>
        <authorList>
            <person name="Yang X."/>
            <person name="Kang M."/>
            <person name="Yang Y."/>
            <person name="Xiong H."/>
            <person name="Wang M."/>
            <person name="Zhang Z."/>
            <person name="Wang Z."/>
            <person name="Wu H."/>
            <person name="Ma T."/>
            <person name="Liu J."/>
            <person name="Xi Z."/>
        </authorList>
    </citation>
    <scope>NUCLEOTIDE SEQUENCE [LARGE SCALE GENOMIC DNA]</scope>
    <source>
        <strain evidence="1">J267</strain>
        <tissue evidence="1">Leaf</tissue>
    </source>
</reference>
<name>A0A5J5BXE2_9ASTE</name>
<dbReference type="Pfam" id="PF14223">
    <property type="entry name" value="Retrotran_gag_2"/>
    <property type="match status" value="1"/>
</dbReference>
<dbReference type="PANTHER" id="PTHR47481:SF22">
    <property type="entry name" value="RETROTRANSPOSON GAG DOMAIN-CONTAINING PROTEIN"/>
    <property type="match status" value="1"/>
</dbReference>
<dbReference type="PANTHER" id="PTHR47481">
    <property type="match status" value="1"/>
</dbReference>
<proteinExistence type="predicted"/>
<keyword evidence="2" id="KW-1185">Reference proteome</keyword>
<protein>
    <submittedName>
        <fullName evidence="1">Uncharacterized protein</fullName>
    </submittedName>
</protein>